<gene>
    <name evidence="11" type="ORF">YQE_13013</name>
</gene>
<dbReference type="GO" id="GO:0009311">
    <property type="term" value="P:oligosaccharide metabolic process"/>
    <property type="evidence" value="ECO:0007669"/>
    <property type="project" value="TreeGrafter"/>
</dbReference>
<dbReference type="PRINTS" id="PR00740">
    <property type="entry name" value="GLHYDRLASE27"/>
</dbReference>
<dbReference type="GO" id="GO:0016139">
    <property type="term" value="P:glycoside catabolic process"/>
    <property type="evidence" value="ECO:0007669"/>
    <property type="project" value="TreeGrafter"/>
</dbReference>
<evidence type="ECO:0000256" key="9">
    <source>
        <dbReference type="ARBA" id="ARBA00023295"/>
    </source>
</evidence>
<feature type="non-terminal residue" evidence="11">
    <location>
        <position position="1"/>
    </location>
</feature>
<keyword evidence="9 10" id="KW-0326">Glycosidase</keyword>
<dbReference type="OrthoDB" id="5795902at2759"/>
<evidence type="ECO:0000256" key="10">
    <source>
        <dbReference type="RuleBase" id="RU361168"/>
    </source>
</evidence>
<keyword evidence="6 10" id="KW-1015">Disulfide bond</keyword>
<proteinExistence type="inferred from homology"/>
<dbReference type="FunFam" id="3.20.20.70:FF:000070">
    <property type="entry name" value="Alpha-galactosidase"/>
    <property type="match status" value="2"/>
</dbReference>
<dbReference type="GO" id="GO:0005764">
    <property type="term" value="C:lysosome"/>
    <property type="evidence" value="ECO:0007669"/>
    <property type="project" value="UniProtKB-SubCell"/>
</dbReference>
<dbReference type="SUPFAM" id="SSF51445">
    <property type="entry name" value="(Trans)glycosidases"/>
    <property type="match status" value="2"/>
</dbReference>
<dbReference type="GO" id="GO:0016020">
    <property type="term" value="C:membrane"/>
    <property type="evidence" value="ECO:0007669"/>
    <property type="project" value="GOC"/>
</dbReference>
<evidence type="ECO:0000313" key="11">
    <source>
        <dbReference type="EMBL" id="ENN70227.1"/>
    </source>
</evidence>
<dbReference type="InterPro" id="IPR002241">
    <property type="entry name" value="Glyco_hydro_27"/>
</dbReference>
<keyword evidence="5" id="KW-0443">Lipid metabolism</keyword>
<comment type="subunit">
    <text evidence="3 10">Homodimer.</text>
</comment>
<dbReference type="SUPFAM" id="SSF51011">
    <property type="entry name" value="Glycosyl hydrolase domain"/>
    <property type="match status" value="1"/>
</dbReference>
<dbReference type="GO" id="GO:0004557">
    <property type="term" value="F:alpha-galactosidase activity"/>
    <property type="evidence" value="ECO:0007669"/>
    <property type="project" value="TreeGrafter"/>
</dbReference>
<dbReference type="AlphaFoldDB" id="N6TVB8"/>
<comment type="similarity">
    <text evidence="2 10">Belongs to the glycosyl hydrolase 27 family.</text>
</comment>
<dbReference type="InterPro" id="IPR000111">
    <property type="entry name" value="Glyco_hydro_27/36_CS"/>
</dbReference>
<reference evidence="11" key="1">
    <citation type="journal article" date="2013" name="Genome Biol.">
        <title>Draft genome of the mountain pine beetle, Dendroctonus ponderosae Hopkins, a major forest pest.</title>
        <authorList>
            <person name="Keeling C.I."/>
            <person name="Yuen M.M."/>
            <person name="Liao N.Y."/>
            <person name="Docking T.R."/>
            <person name="Chan S.K."/>
            <person name="Taylor G.A."/>
            <person name="Palmquist D.L."/>
            <person name="Jackman S.D."/>
            <person name="Nguyen A."/>
            <person name="Li M."/>
            <person name="Henderson H."/>
            <person name="Janes J.K."/>
            <person name="Zhao Y."/>
            <person name="Pandoh P."/>
            <person name="Moore R."/>
            <person name="Sperling F.A."/>
            <person name="Huber D.P."/>
            <person name="Birol I."/>
            <person name="Jones S.J."/>
            <person name="Bohlmann J."/>
        </authorList>
    </citation>
    <scope>NUCLEOTIDE SEQUENCE</scope>
</reference>
<evidence type="ECO:0000256" key="4">
    <source>
        <dbReference type="ARBA" id="ARBA00022801"/>
    </source>
</evidence>
<evidence type="ECO:0000256" key="7">
    <source>
        <dbReference type="ARBA" id="ARBA00023180"/>
    </source>
</evidence>
<evidence type="ECO:0000256" key="2">
    <source>
        <dbReference type="ARBA" id="ARBA00009743"/>
    </source>
</evidence>
<dbReference type="EMBL" id="KB741293">
    <property type="protein sequence ID" value="ENN70227.1"/>
    <property type="molecule type" value="Genomic_DNA"/>
</dbReference>
<evidence type="ECO:0000256" key="3">
    <source>
        <dbReference type="ARBA" id="ARBA00011738"/>
    </source>
</evidence>
<dbReference type="OMA" id="KEIFWRR"/>
<keyword evidence="8" id="KW-0458">Lysosome</keyword>
<comment type="subcellular location">
    <subcellularLocation>
        <location evidence="1">Lysosome</location>
    </subcellularLocation>
</comment>
<dbReference type="Gene3D" id="3.20.20.70">
    <property type="entry name" value="Aldolase class I"/>
    <property type="match status" value="2"/>
</dbReference>
<protein>
    <recommendedName>
        <fullName evidence="10">Alpha-galactosidase</fullName>
        <ecNumber evidence="10">3.2.1.-</ecNumber>
    </recommendedName>
</protein>
<keyword evidence="7" id="KW-0325">Glycoprotein</keyword>
<dbReference type="PANTHER" id="PTHR11452:SF83">
    <property type="entry name" value="ALPHA-GALACTOSIDASE"/>
    <property type="match status" value="1"/>
</dbReference>
<organism evidence="11">
    <name type="scientific">Dendroctonus ponderosae</name>
    <name type="common">Mountain pine beetle</name>
    <dbReference type="NCBI Taxonomy" id="77166"/>
    <lineage>
        <taxon>Eukaryota</taxon>
        <taxon>Metazoa</taxon>
        <taxon>Ecdysozoa</taxon>
        <taxon>Arthropoda</taxon>
        <taxon>Hexapoda</taxon>
        <taxon>Insecta</taxon>
        <taxon>Pterygota</taxon>
        <taxon>Neoptera</taxon>
        <taxon>Endopterygota</taxon>
        <taxon>Coleoptera</taxon>
        <taxon>Polyphaga</taxon>
        <taxon>Cucujiformia</taxon>
        <taxon>Curculionidae</taxon>
        <taxon>Scolytinae</taxon>
        <taxon>Dendroctonus</taxon>
    </lineage>
</organism>
<dbReference type="HOGENOM" id="CLU_013093_0_0_1"/>
<dbReference type="GO" id="GO:0019377">
    <property type="term" value="P:glycolipid catabolic process"/>
    <property type="evidence" value="ECO:0007669"/>
    <property type="project" value="UniProtKB-ARBA"/>
</dbReference>
<dbReference type="CDD" id="cd14792">
    <property type="entry name" value="GH27"/>
    <property type="match status" value="2"/>
</dbReference>
<dbReference type="PROSITE" id="PS00512">
    <property type="entry name" value="ALPHA_GALACTOSIDASE"/>
    <property type="match status" value="2"/>
</dbReference>
<dbReference type="EC" id="3.2.1.-" evidence="10"/>
<dbReference type="PANTHER" id="PTHR11452">
    <property type="entry name" value="ALPHA-GALACTOSIDASE/ALPHA-N-ACETYLGALACTOSAMINIDASE"/>
    <property type="match status" value="1"/>
</dbReference>
<dbReference type="InterPro" id="IPR013785">
    <property type="entry name" value="Aldolase_TIM"/>
</dbReference>
<name>N6TVB8_DENPD</name>
<evidence type="ECO:0000256" key="8">
    <source>
        <dbReference type="ARBA" id="ARBA00023228"/>
    </source>
</evidence>
<keyword evidence="4 10" id="KW-0378">Hydrolase</keyword>
<dbReference type="InterPro" id="IPR017853">
    <property type="entry name" value="GH"/>
</dbReference>
<dbReference type="Gene3D" id="2.60.40.1180">
    <property type="entry name" value="Golgi alpha-mannosidase II"/>
    <property type="match status" value="2"/>
</dbReference>
<accession>N6TVB8</accession>
<evidence type="ECO:0000256" key="5">
    <source>
        <dbReference type="ARBA" id="ARBA00023098"/>
    </source>
</evidence>
<evidence type="ECO:0000256" key="1">
    <source>
        <dbReference type="ARBA" id="ARBA00004371"/>
    </source>
</evidence>
<dbReference type="InterPro" id="IPR013780">
    <property type="entry name" value="Glyco_hydro_b"/>
</dbReference>
<sequence>MKSLTLLISFGLIQQVWGLDNGLALTPPMGWLSWERFRCLVDCDLYPDECISEALFKRTADRLASDGYLEAGYEYIIIDDCWADKQRDADNRLRADPDRFPNGIAPLAEYVHNLGLKMGIYGDYGTLTCGGYPGSIDHLQLDAETFAEWGIDYLKLDGCYASTAGMEEGYAKMSRYLNETGRPIVFSCSFPAYEQLDTNYSRAVDICNLWRNYDDIDDSWESVSDIFQWFSDNQDYLRQFAGPGHWNDPDMLIIGNFGLSLEQSKAQMTIWSIMAAPLIMSVDLDTVKPRFKNILLNRNAIRINQDPLGIPGELVSNISDILLWRKSLSGNGVALGVVSTRVDGYPYRYEIPLIDFLDGDREYHIVDVFADIDGQKRSVHLGSVNITVRVPPTANSGKQTGRLSGLSKQNQGSVDLQMITALCIRAEALIAIGSKMGTAWAIFAVLLVSVAHIQALDNGLALTPPMGWMHWQRFRCVTDCHAYPNDCISEQLFRDMADHMVADGFKSAGYEYVIIDDCWASKERDNNSRLQPDPLRFPSGIKALSDYVHAKGLKFGIYADYGTKTCAGYPGSIEYLKLDAQTFADWGVDYLKLDGCHSDVLSMEAGYSLMSTFLNETGRPIVYSCSWPAYQEPIGIHPNYDKMSQVCNLWRNWDDIDDCWTNVTSILRWFSDNQDRIAPHSGPGHWNDPDMLIIGNYGLSYEQAKAQMAIWAIMAAPLIMSVDLRTIEPKFRAILLNQDVIAINQDSMGVQGRLLLTKDRIDFWTKPINPVVKDSSSFAIGLLSNRVDGYPYRVNFTLADLNVTRGREYTIKVTAWGL</sequence>
<dbReference type="Pfam" id="PF16499">
    <property type="entry name" value="Melibiase_2"/>
    <property type="match status" value="2"/>
</dbReference>
<evidence type="ECO:0000256" key="6">
    <source>
        <dbReference type="ARBA" id="ARBA00023157"/>
    </source>
</evidence>